<dbReference type="EMBL" id="JADDOJ010000148">
    <property type="protein sequence ID" value="MBE7942809.1"/>
    <property type="molecule type" value="Genomic_DNA"/>
</dbReference>
<accession>A0ABR9SKY3</accession>
<keyword evidence="4" id="KW-1185">Reference proteome</keyword>
<name>A0ABR9SKY3_9BURK</name>
<dbReference type="InterPro" id="IPR038673">
    <property type="entry name" value="OprB_sf"/>
</dbReference>
<evidence type="ECO:0000313" key="3">
    <source>
        <dbReference type="EMBL" id="MBE7942809.1"/>
    </source>
</evidence>
<dbReference type="Gene3D" id="2.40.160.180">
    <property type="entry name" value="Carbohydrate-selective porin OprB"/>
    <property type="match status" value="1"/>
</dbReference>
<evidence type="ECO:0000256" key="1">
    <source>
        <dbReference type="ARBA" id="ARBA00008769"/>
    </source>
</evidence>
<protein>
    <submittedName>
        <fullName evidence="3">Carbohydrate porin</fullName>
    </submittedName>
</protein>
<feature type="chain" id="PRO_5044980885" evidence="2">
    <location>
        <begin position="39"/>
        <end position="458"/>
    </location>
</feature>
<evidence type="ECO:0000256" key="2">
    <source>
        <dbReference type="RuleBase" id="RU363072"/>
    </source>
</evidence>
<gene>
    <name evidence="3" type="ORF">IM725_19765</name>
</gene>
<organism evidence="3 4">
    <name type="scientific">Ramlibacter aquaticus</name>
    <dbReference type="NCBI Taxonomy" id="2780094"/>
    <lineage>
        <taxon>Bacteria</taxon>
        <taxon>Pseudomonadati</taxon>
        <taxon>Pseudomonadota</taxon>
        <taxon>Betaproteobacteria</taxon>
        <taxon>Burkholderiales</taxon>
        <taxon>Comamonadaceae</taxon>
        <taxon>Ramlibacter</taxon>
    </lineage>
</organism>
<dbReference type="Pfam" id="PF04966">
    <property type="entry name" value="OprB"/>
    <property type="match status" value="1"/>
</dbReference>
<proteinExistence type="inferred from homology"/>
<reference evidence="3 4" key="1">
    <citation type="submission" date="2020-10" db="EMBL/GenBank/DDBJ databases">
        <title>Draft genome of Ramlibacter aquaticus LMG 30558.</title>
        <authorList>
            <person name="Props R."/>
        </authorList>
    </citation>
    <scope>NUCLEOTIDE SEQUENCE [LARGE SCALE GENOMIC DNA]</scope>
    <source>
        <strain evidence="3 4">LMG 30558</strain>
    </source>
</reference>
<evidence type="ECO:0000313" key="4">
    <source>
        <dbReference type="Proteomes" id="UP000715965"/>
    </source>
</evidence>
<dbReference type="Proteomes" id="UP000715965">
    <property type="component" value="Unassembled WGS sequence"/>
</dbReference>
<comment type="similarity">
    <text evidence="1 2">Belongs to the OprB family.</text>
</comment>
<sequence>MPGAAAPRGAQTLFHTMKKPLALALAALAGLQAVAALAADDGSPAPADEAGALHLQFTNVTQKHPPLRSPYAGPNSLKASERAEETSDITLYAGWRPWRGASLWINPEIDQGFGLSNTVGLAGFSSGEAYKVGANRPYLRLPRVFLRQVFALGDETEAVDARANQLAGLRPKDNITLTVGKFSVVDVFDNNAYAHDPRADFMNWSIVDAGAFDYAADPWGYTHGAALEWTQGDWTWRGGVFQMSRLPNNKVTGLHFGQFMAVTELERRYEWNGQPGTWRVLAFGNRARMADYEDAVAQGAATASTPDVAGVRKLQWRSGFALNLEQALAADLGVFARFSRNDGRREAYEFSEINRSESAGVALKGGRWGRATDTLGLALAQNHLSAQARDYFAAGGMGILIGDGALRYGPERIVEGYYAVALARQLTLTADLQRVLNPAYNRDRGPVTVYGLRVHAEF</sequence>
<keyword evidence="2" id="KW-0732">Signal</keyword>
<feature type="signal peptide" evidence="2">
    <location>
        <begin position="1"/>
        <end position="38"/>
    </location>
</feature>
<dbReference type="InterPro" id="IPR007049">
    <property type="entry name" value="Carb-sel_porin_OprB"/>
</dbReference>
<comment type="caution">
    <text evidence="3">The sequence shown here is derived from an EMBL/GenBank/DDBJ whole genome shotgun (WGS) entry which is preliminary data.</text>
</comment>